<comment type="subunit">
    <text evidence="12">Interacts with PEX5, probably required to target it into peroxisomes.</text>
</comment>
<keyword evidence="8" id="KW-0443">Lipid metabolism</keyword>
<evidence type="ECO:0000313" key="21">
    <source>
        <dbReference type="Proteomes" id="UP000694941"/>
    </source>
</evidence>
<dbReference type="InterPro" id="IPR036291">
    <property type="entry name" value="NAD(P)-bd_dom_sf"/>
</dbReference>
<proteinExistence type="predicted"/>
<dbReference type="PANTHER" id="PTHR24317">
    <property type="entry name" value="PEROXISOMAL TRANS-2-ENOYL-COA REDUCTASE"/>
    <property type="match status" value="1"/>
</dbReference>
<evidence type="ECO:0000256" key="19">
    <source>
        <dbReference type="ARBA" id="ARBA00049386"/>
    </source>
</evidence>
<keyword evidence="5" id="KW-0276">Fatty acid metabolism</keyword>
<evidence type="ECO:0000256" key="18">
    <source>
        <dbReference type="ARBA" id="ARBA00049251"/>
    </source>
</evidence>
<comment type="catalytic activity">
    <reaction evidence="17">
        <text>(2E)-hexenoyl-CoA + NADPH + H(+) = hexanoyl-CoA + NADP(+)</text>
        <dbReference type="Rhea" id="RHEA:44956"/>
        <dbReference type="ChEBI" id="CHEBI:15378"/>
        <dbReference type="ChEBI" id="CHEBI:57783"/>
        <dbReference type="ChEBI" id="CHEBI:58349"/>
        <dbReference type="ChEBI" id="CHEBI:62077"/>
        <dbReference type="ChEBI" id="CHEBI:62620"/>
    </reaction>
    <physiologicalReaction direction="left-to-right" evidence="17">
        <dbReference type="Rhea" id="RHEA:44957"/>
    </physiologicalReaction>
</comment>
<keyword evidence="4" id="KW-0597">Phosphoprotein</keyword>
<evidence type="ECO:0000256" key="10">
    <source>
        <dbReference type="ARBA" id="ARBA00023160"/>
    </source>
</evidence>
<evidence type="ECO:0000256" key="20">
    <source>
        <dbReference type="ARBA" id="ARBA00049559"/>
    </source>
</evidence>
<evidence type="ECO:0000256" key="2">
    <source>
        <dbReference type="ARBA" id="ARBA00005189"/>
    </source>
</evidence>
<dbReference type="SUPFAM" id="SSF51735">
    <property type="entry name" value="NAD(P)-binding Rossmann-fold domains"/>
    <property type="match status" value="1"/>
</dbReference>
<dbReference type="RefSeq" id="XP_022237673.1">
    <property type="nucleotide sequence ID" value="XM_022381965.1"/>
</dbReference>
<keyword evidence="9" id="KW-0576">Peroxisome</keyword>
<evidence type="ECO:0000256" key="14">
    <source>
        <dbReference type="ARBA" id="ARBA00041063"/>
    </source>
</evidence>
<dbReference type="GeneID" id="106478370"/>
<name>A0ABM1S218_LIMPO</name>
<evidence type="ECO:0000256" key="13">
    <source>
        <dbReference type="ARBA" id="ARBA00038849"/>
    </source>
</evidence>
<reference evidence="22" key="1">
    <citation type="submission" date="2025-08" db="UniProtKB">
        <authorList>
            <consortium name="RefSeq"/>
        </authorList>
    </citation>
    <scope>IDENTIFICATION</scope>
    <source>
        <tissue evidence="22">Muscle</tissue>
    </source>
</reference>
<keyword evidence="6" id="KW-0521">NADP</keyword>
<evidence type="ECO:0000256" key="17">
    <source>
        <dbReference type="ARBA" id="ARBA00049108"/>
    </source>
</evidence>
<evidence type="ECO:0000313" key="22">
    <source>
        <dbReference type="RefSeq" id="XP_022237673.1"/>
    </source>
</evidence>
<comment type="function">
    <text evidence="11">Participates in chain elongation of fatty acids. Catalyzes the reduction of trans-2-enoyl-CoAs of varying chain lengths from 6:1 to 16:1, having maximum activity with 10:1 CoA. Has no 2,4-dienoyl-CoA reductase activity.</text>
</comment>
<evidence type="ECO:0000256" key="4">
    <source>
        <dbReference type="ARBA" id="ARBA00022553"/>
    </source>
</evidence>
<comment type="catalytic activity">
    <reaction evidence="16">
        <text>(2E)-tetradecenoyl-CoA + NADPH + H(+) = tetradecanoyl-CoA + NADP(+)</text>
        <dbReference type="Rhea" id="RHEA:44968"/>
        <dbReference type="ChEBI" id="CHEBI:15378"/>
        <dbReference type="ChEBI" id="CHEBI:57385"/>
        <dbReference type="ChEBI" id="CHEBI:57783"/>
        <dbReference type="ChEBI" id="CHEBI:58349"/>
        <dbReference type="ChEBI" id="CHEBI:61405"/>
    </reaction>
    <physiologicalReaction direction="left-to-right" evidence="16">
        <dbReference type="Rhea" id="RHEA:44969"/>
    </physiologicalReaction>
</comment>
<evidence type="ECO:0000256" key="16">
    <source>
        <dbReference type="ARBA" id="ARBA00048686"/>
    </source>
</evidence>
<evidence type="ECO:0000256" key="6">
    <source>
        <dbReference type="ARBA" id="ARBA00022857"/>
    </source>
</evidence>
<dbReference type="EC" id="1.3.1.38" evidence="13"/>
<dbReference type="PANTHER" id="PTHR24317:SF7">
    <property type="entry name" value="PEROXISOMAL TRANS-2-ENOYL-COA REDUCTASE"/>
    <property type="match status" value="1"/>
</dbReference>
<comment type="catalytic activity">
    <reaction evidence="20">
        <text>(2E)-octenoyl-CoA + NADPH + H(+) = octanoyl-CoA + NADP(+)</text>
        <dbReference type="Rhea" id="RHEA:44952"/>
        <dbReference type="ChEBI" id="CHEBI:15378"/>
        <dbReference type="ChEBI" id="CHEBI:57386"/>
        <dbReference type="ChEBI" id="CHEBI:57783"/>
        <dbReference type="ChEBI" id="CHEBI:58349"/>
        <dbReference type="ChEBI" id="CHEBI:62242"/>
    </reaction>
    <physiologicalReaction direction="left-to-right" evidence="20">
        <dbReference type="Rhea" id="RHEA:44953"/>
    </physiologicalReaction>
</comment>
<keyword evidence="10" id="KW-0275">Fatty acid biosynthesis</keyword>
<sequence>CLEEYREFSVAVVTGGATGIGHAVTQELLYLGCNVVIASRKEEQLKQAVTELKGEIEETSPPRLMHVPCNIRQELQVKHLFEETLKQYGKLDYLVNNGGGQFLCQAADISKKGWNAVIETNLTGIFLMCQEAHKQWMGEHGGVIVNMLMDMDRGVPMMAHSGAARAGVENLTKSFAVEWAHHGIRVNAVAPGNSIYSETAAKNYPIDVFERVKPHLPAKRLGTPEEVSAAVCFLLSPAASYITGETVHVDGGGRLYSPLFWTVPDHKMLQPFHSNQGVEEATKPKSKL</sequence>
<evidence type="ECO:0000256" key="12">
    <source>
        <dbReference type="ARBA" id="ARBA00038622"/>
    </source>
</evidence>
<evidence type="ECO:0000256" key="15">
    <source>
        <dbReference type="ARBA" id="ARBA00047570"/>
    </source>
</evidence>
<comment type="pathway">
    <text evidence="2">Lipid metabolism.</text>
</comment>
<evidence type="ECO:0000256" key="3">
    <source>
        <dbReference type="ARBA" id="ARBA00022516"/>
    </source>
</evidence>
<dbReference type="InterPro" id="IPR002347">
    <property type="entry name" value="SDR_fam"/>
</dbReference>
<evidence type="ECO:0000256" key="5">
    <source>
        <dbReference type="ARBA" id="ARBA00022832"/>
    </source>
</evidence>
<comment type="catalytic activity">
    <reaction evidence="18">
        <text>a (2E)-enoyl-CoA + NADPH + H(+) = a 2,3-saturated acyl-CoA + NADP(+)</text>
        <dbReference type="Rhea" id="RHEA:33763"/>
        <dbReference type="ChEBI" id="CHEBI:15378"/>
        <dbReference type="ChEBI" id="CHEBI:57783"/>
        <dbReference type="ChEBI" id="CHEBI:58349"/>
        <dbReference type="ChEBI" id="CHEBI:58856"/>
        <dbReference type="ChEBI" id="CHEBI:65111"/>
        <dbReference type="EC" id="1.3.1.38"/>
    </reaction>
    <physiologicalReaction direction="left-to-right" evidence="18">
        <dbReference type="Rhea" id="RHEA:33764"/>
    </physiologicalReaction>
</comment>
<evidence type="ECO:0000256" key="11">
    <source>
        <dbReference type="ARBA" id="ARBA00037124"/>
    </source>
</evidence>
<keyword evidence="21" id="KW-1185">Reference proteome</keyword>
<comment type="subcellular location">
    <subcellularLocation>
        <location evidence="1">Peroxisome</location>
    </subcellularLocation>
</comment>
<dbReference type="CDD" id="cd05369">
    <property type="entry name" value="TER_DECR_SDR_a"/>
    <property type="match status" value="1"/>
</dbReference>
<comment type="catalytic activity">
    <reaction evidence="19">
        <text>(2E)-decenoyl-CoA + NADPH + H(+) = decanoyl-CoA + NADP(+)</text>
        <dbReference type="Rhea" id="RHEA:44960"/>
        <dbReference type="ChEBI" id="CHEBI:15378"/>
        <dbReference type="ChEBI" id="CHEBI:57783"/>
        <dbReference type="ChEBI" id="CHEBI:58349"/>
        <dbReference type="ChEBI" id="CHEBI:61406"/>
        <dbReference type="ChEBI" id="CHEBI:61430"/>
    </reaction>
    <physiologicalReaction direction="left-to-right" evidence="19">
        <dbReference type="Rhea" id="RHEA:44961"/>
    </physiologicalReaction>
</comment>
<gene>
    <name evidence="22" type="primary">LOC106478370</name>
</gene>
<dbReference type="Gene3D" id="3.40.50.720">
    <property type="entry name" value="NAD(P)-binding Rossmann-like Domain"/>
    <property type="match status" value="1"/>
</dbReference>
<dbReference type="PRINTS" id="PR00081">
    <property type="entry name" value="GDHRDH"/>
</dbReference>
<organism evidence="21 22">
    <name type="scientific">Limulus polyphemus</name>
    <name type="common">Atlantic horseshoe crab</name>
    <dbReference type="NCBI Taxonomy" id="6850"/>
    <lineage>
        <taxon>Eukaryota</taxon>
        <taxon>Metazoa</taxon>
        <taxon>Ecdysozoa</taxon>
        <taxon>Arthropoda</taxon>
        <taxon>Chelicerata</taxon>
        <taxon>Merostomata</taxon>
        <taxon>Xiphosura</taxon>
        <taxon>Limulidae</taxon>
        <taxon>Limulus</taxon>
    </lineage>
</organism>
<keyword evidence="7" id="KW-0560">Oxidoreductase</keyword>
<evidence type="ECO:0000256" key="8">
    <source>
        <dbReference type="ARBA" id="ARBA00023098"/>
    </source>
</evidence>
<accession>A0ABM1S218</accession>
<dbReference type="InterPro" id="IPR052388">
    <property type="entry name" value="Peroxisomal_t2-enoyl-CoA_red"/>
</dbReference>
<dbReference type="Pfam" id="PF13561">
    <property type="entry name" value="adh_short_C2"/>
    <property type="match status" value="1"/>
</dbReference>
<comment type="catalytic activity">
    <reaction evidence="15">
        <text>(2E)-dodecenoyl-CoA + NADPH + H(+) = dodecanoyl-CoA + NADP(+)</text>
        <dbReference type="Rhea" id="RHEA:44964"/>
        <dbReference type="ChEBI" id="CHEBI:15378"/>
        <dbReference type="ChEBI" id="CHEBI:57330"/>
        <dbReference type="ChEBI" id="CHEBI:57375"/>
        <dbReference type="ChEBI" id="CHEBI:57783"/>
        <dbReference type="ChEBI" id="CHEBI:58349"/>
    </reaction>
    <physiologicalReaction direction="left-to-right" evidence="15">
        <dbReference type="Rhea" id="RHEA:44965"/>
    </physiologicalReaction>
</comment>
<dbReference type="Proteomes" id="UP000694941">
    <property type="component" value="Unplaced"/>
</dbReference>
<protein>
    <recommendedName>
        <fullName evidence="14">Peroxisomal trans-2-enoyl-CoA reductase</fullName>
        <ecNumber evidence="13">1.3.1.38</ecNumber>
    </recommendedName>
</protein>
<evidence type="ECO:0000256" key="9">
    <source>
        <dbReference type="ARBA" id="ARBA00023140"/>
    </source>
</evidence>
<keyword evidence="3" id="KW-0444">Lipid biosynthesis</keyword>
<evidence type="ECO:0000256" key="7">
    <source>
        <dbReference type="ARBA" id="ARBA00023002"/>
    </source>
</evidence>
<evidence type="ECO:0000256" key="1">
    <source>
        <dbReference type="ARBA" id="ARBA00004275"/>
    </source>
</evidence>
<feature type="non-terminal residue" evidence="22">
    <location>
        <position position="1"/>
    </location>
</feature>